<dbReference type="SMART" id="SM00283">
    <property type="entry name" value="MA"/>
    <property type="match status" value="1"/>
</dbReference>
<feature type="domain" description="Methyl-accepting transducer" evidence="4">
    <location>
        <begin position="1"/>
        <end position="180"/>
    </location>
</feature>
<dbReference type="PANTHER" id="PTHR32089">
    <property type="entry name" value="METHYL-ACCEPTING CHEMOTAXIS PROTEIN MCPB"/>
    <property type="match status" value="1"/>
</dbReference>
<comment type="caution">
    <text evidence="5">The sequence shown here is derived from an EMBL/GenBank/DDBJ whole genome shotgun (WGS) entry which is preliminary data.</text>
</comment>
<reference evidence="5" key="1">
    <citation type="submission" date="2019-12" db="EMBL/GenBank/DDBJ databases">
        <title>Microbes associate with the intestines of laboratory mice.</title>
        <authorList>
            <person name="Navarre W."/>
            <person name="Wong E."/>
        </authorList>
    </citation>
    <scope>NUCLEOTIDE SEQUENCE</scope>
    <source>
        <strain evidence="5">NM79_F5</strain>
    </source>
</reference>
<dbReference type="Proteomes" id="UP000656077">
    <property type="component" value="Unassembled WGS sequence"/>
</dbReference>
<proteinExistence type="inferred from homology"/>
<evidence type="ECO:0000256" key="1">
    <source>
        <dbReference type="ARBA" id="ARBA00023224"/>
    </source>
</evidence>
<dbReference type="AlphaFoldDB" id="A0A964RRH3"/>
<comment type="similarity">
    <text evidence="2">Belongs to the methyl-accepting chemotaxis (MCP) protein family.</text>
</comment>
<sequence>MKMGTYSHETEVKVNQGIEIIKRFNDSNSKYSKHLDDVNETFSSFTEDYKKINEIVDSIGKISRQTNMLSLNAAIEAARAGEHGKGFGVVAQEIRKLAEGVAVSIKNISETIGKLDEQTVLIKKEMEELNVKFEEQSKDVRATELTFNEILDSAGQLNECISNVSNEVADIESIIVSNIG</sequence>
<evidence type="ECO:0000256" key="2">
    <source>
        <dbReference type="ARBA" id="ARBA00029447"/>
    </source>
</evidence>
<dbReference type="InterPro" id="IPR004089">
    <property type="entry name" value="MCPsignal_dom"/>
</dbReference>
<dbReference type="GO" id="GO:0007165">
    <property type="term" value="P:signal transduction"/>
    <property type="evidence" value="ECO:0007669"/>
    <property type="project" value="UniProtKB-KW"/>
</dbReference>
<protein>
    <recommendedName>
        <fullName evidence="4">Methyl-accepting transducer domain-containing protein</fullName>
    </recommendedName>
</protein>
<dbReference type="Pfam" id="PF00015">
    <property type="entry name" value="MCPsignal"/>
    <property type="match status" value="1"/>
</dbReference>
<dbReference type="SUPFAM" id="SSF58104">
    <property type="entry name" value="Methyl-accepting chemotaxis protein (MCP) signaling domain"/>
    <property type="match status" value="1"/>
</dbReference>
<dbReference type="GO" id="GO:0016020">
    <property type="term" value="C:membrane"/>
    <property type="evidence" value="ECO:0007669"/>
    <property type="project" value="InterPro"/>
</dbReference>
<dbReference type="GO" id="GO:0006935">
    <property type="term" value="P:chemotaxis"/>
    <property type="evidence" value="ECO:0007669"/>
    <property type="project" value="InterPro"/>
</dbReference>
<name>A0A964RRH3_9CLOT</name>
<dbReference type="PROSITE" id="PS50111">
    <property type="entry name" value="CHEMOTAXIS_TRANSDUC_2"/>
    <property type="match status" value="1"/>
</dbReference>
<accession>A0A964RRH3</accession>
<evidence type="ECO:0000313" key="5">
    <source>
        <dbReference type="EMBL" id="MVX66335.1"/>
    </source>
</evidence>
<dbReference type="PANTHER" id="PTHR32089:SF112">
    <property type="entry name" value="LYSOZYME-LIKE PROTEIN-RELATED"/>
    <property type="match status" value="1"/>
</dbReference>
<dbReference type="PRINTS" id="PR00260">
    <property type="entry name" value="CHEMTRNSDUCR"/>
</dbReference>
<evidence type="ECO:0000259" key="4">
    <source>
        <dbReference type="PROSITE" id="PS50111"/>
    </source>
</evidence>
<dbReference type="InterPro" id="IPR004090">
    <property type="entry name" value="Chemotax_Me-accpt_rcpt"/>
</dbReference>
<organism evidence="5 6">
    <name type="scientific">Clostridium chromiireducens</name>
    <dbReference type="NCBI Taxonomy" id="225345"/>
    <lineage>
        <taxon>Bacteria</taxon>
        <taxon>Bacillati</taxon>
        <taxon>Bacillota</taxon>
        <taxon>Clostridia</taxon>
        <taxon>Eubacteriales</taxon>
        <taxon>Clostridiaceae</taxon>
        <taxon>Clostridium</taxon>
    </lineage>
</organism>
<dbReference type="EMBL" id="WSRQ01000053">
    <property type="protein sequence ID" value="MVX66335.1"/>
    <property type="molecule type" value="Genomic_DNA"/>
</dbReference>
<evidence type="ECO:0000256" key="3">
    <source>
        <dbReference type="PROSITE-ProRule" id="PRU00284"/>
    </source>
</evidence>
<dbReference type="GO" id="GO:0004888">
    <property type="term" value="F:transmembrane signaling receptor activity"/>
    <property type="evidence" value="ECO:0007669"/>
    <property type="project" value="InterPro"/>
</dbReference>
<keyword evidence="1 3" id="KW-0807">Transducer</keyword>
<gene>
    <name evidence="5" type="ORF">GKZ28_21910</name>
</gene>
<evidence type="ECO:0000313" key="6">
    <source>
        <dbReference type="Proteomes" id="UP000656077"/>
    </source>
</evidence>
<dbReference type="Gene3D" id="1.10.287.950">
    <property type="entry name" value="Methyl-accepting chemotaxis protein"/>
    <property type="match status" value="1"/>
</dbReference>